<dbReference type="SUPFAM" id="SSF159034">
    <property type="entry name" value="Mib/herc2 domain-like"/>
    <property type="match status" value="1"/>
</dbReference>
<feature type="non-terminal residue" evidence="3">
    <location>
        <position position="1"/>
    </location>
</feature>
<protein>
    <recommendedName>
        <fullName evidence="5">MIB/HERC2 domain-containing protein</fullName>
    </recommendedName>
</protein>
<dbReference type="InterPro" id="IPR004170">
    <property type="entry name" value="WWE_dom"/>
</dbReference>
<organism evidence="3 4">
    <name type="scientific">Mytilus galloprovincialis</name>
    <name type="common">Mediterranean mussel</name>
    <dbReference type="NCBI Taxonomy" id="29158"/>
    <lineage>
        <taxon>Eukaryota</taxon>
        <taxon>Metazoa</taxon>
        <taxon>Spiralia</taxon>
        <taxon>Lophotrochozoa</taxon>
        <taxon>Mollusca</taxon>
        <taxon>Bivalvia</taxon>
        <taxon>Autobranchia</taxon>
        <taxon>Pteriomorphia</taxon>
        <taxon>Mytilida</taxon>
        <taxon>Mytiloidea</taxon>
        <taxon>Mytilidae</taxon>
        <taxon>Mytilinae</taxon>
        <taxon>Mytilus</taxon>
    </lineage>
</organism>
<proteinExistence type="predicted"/>
<feature type="domain" description="WWE" evidence="1">
    <location>
        <begin position="213"/>
        <end position="289"/>
    </location>
</feature>
<dbReference type="Gene3D" id="3.30.720.50">
    <property type="match status" value="1"/>
</dbReference>
<reference evidence="3 4" key="1">
    <citation type="journal article" date="2016" name="PLoS ONE">
        <title>A First Insight into the Genome of the Filter-Feeder Mussel Mytilus galloprovincialis.</title>
        <authorList>
            <person name="Murgarella M."/>
            <person name="Puiu D."/>
            <person name="Novoa B."/>
            <person name="Figueras A."/>
            <person name="Posada D."/>
            <person name="Canchaya C."/>
        </authorList>
    </citation>
    <scope>NUCLEOTIDE SEQUENCE [LARGE SCALE GENOMIC DNA]</scope>
    <source>
        <tissue evidence="3">Muscle</tissue>
    </source>
</reference>
<dbReference type="PROSITE" id="PS50918">
    <property type="entry name" value="WWE"/>
    <property type="match status" value="1"/>
</dbReference>
<feature type="domain" description="MIB/HERC2" evidence="2">
    <location>
        <begin position="93"/>
        <end position="164"/>
    </location>
</feature>
<dbReference type="SMR" id="A0A3L5TUI4"/>
<dbReference type="Proteomes" id="UP000266721">
    <property type="component" value="Unassembled WGS sequence"/>
</dbReference>
<dbReference type="InterPro" id="IPR010606">
    <property type="entry name" value="Mib_Herc2"/>
</dbReference>
<keyword evidence="4" id="KW-1185">Reference proteome</keyword>
<dbReference type="InterPro" id="IPR037197">
    <property type="entry name" value="WWE_dom_sf"/>
</dbReference>
<dbReference type="PROSITE" id="PS51416">
    <property type="entry name" value="MIB_HERC2"/>
    <property type="match status" value="1"/>
</dbReference>
<dbReference type="SUPFAM" id="SSF117839">
    <property type="entry name" value="WWE domain"/>
    <property type="match status" value="1"/>
</dbReference>
<gene>
    <name evidence="3" type="ORF">AM593_08157</name>
</gene>
<dbReference type="EMBL" id="KV582233">
    <property type="protein sequence ID" value="OPL33596.1"/>
    <property type="molecule type" value="Genomic_DNA"/>
</dbReference>
<comment type="caution">
    <text evidence="3">The sequence shown here is derived from an EMBL/GenBank/DDBJ whole genome shotgun (WGS) entry which is preliminary data.</text>
</comment>
<dbReference type="GO" id="GO:0046872">
    <property type="term" value="F:metal ion binding"/>
    <property type="evidence" value="ECO:0007669"/>
    <property type="project" value="InterPro"/>
</dbReference>
<dbReference type="GO" id="GO:0004842">
    <property type="term" value="F:ubiquitin-protein transferase activity"/>
    <property type="evidence" value="ECO:0007669"/>
    <property type="project" value="InterPro"/>
</dbReference>
<evidence type="ECO:0000259" key="2">
    <source>
        <dbReference type="PROSITE" id="PS51416"/>
    </source>
</evidence>
<evidence type="ECO:0008006" key="5">
    <source>
        <dbReference type="Google" id="ProtNLM"/>
    </source>
</evidence>
<dbReference type="Pfam" id="PF02825">
    <property type="entry name" value="WWE"/>
    <property type="match status" value="1"/>
</dbReference>
<dbReference type="Gene3D" id="2.30.30.40">
    <property type="entry name" value="SH3 Domains"/>
    <property type="match status" value="1"/>
</dbReference>
<evidence type="ECO:0000313" key="4">
    <source>
        <dbReference type="Proteomes" id="UP000266721"/>
    </source>
</evidence>
<evidence type="ECO:0000259" key="1">
    <source>
        <dbReference type="PROSITE" id="PS50918"/>
    </source>
</evidence>
<accession>A0A3L5TUI4</accession>
<dbReference type="GO" id="GO:0016567">
    <property type="term" value="P:protein ubiquitination"/>
    <property type="evidence" value="ECO:0007669"/>
    <property type="project" value="InterPro"/>
</dbReference>
<sequence>MTLHEQLLAINIASEIRYSNNKSREVINTKMKERSNYDDIHFAIMKNTKKYKKTPGKVPNRNKDERIDSYNDCLDMVQDFINPLRFENMRGNYVELRCNTLHLGDRVRRGPDWAYDDQDLGLAGTVVGQDFNDWIWVEWDHGNRLTYLYDEKMDTYQIRKVDEARILVNELIAVGCRVVRVCLPLKCLFRTSLVNYHNHHNLNTTNEDDPLDYVIPIYSDTTVSAIWEYKKGSQWTQYPSEINTKIEKAYQRKPTEKIVFEMNYTTCIIDFQRMIQETPQKKTEMPVRRKVLLYE</sequence>
<dbReference type="AlphaFoldDB" id="A0A3L5TUI4"/>
<name>A0A3L5TUI4_MYTGA</name>
<evidence type="ECO:0000313" key="3">
    <source>
        <dbReference type="EMBL" id="OPL33596.1"/>
    </source>
</evidence>
<dbReference type="InterPro" id="IPR037252">
    <property type="entry name" value="Mib_Herc2_sf"/>
</dbReference>